<name>A0A7V8JTH3_9BURK</name>
<organism evidence="1 2">
    <name type="scientific">Herbaspirillum frisingense</name>
    <dbReference type="NCBI Taxonomy" id="92645"/>
    <lineage>
        <taxon>Bacteria</taxon>
        <taxon>Pseudomonadati</taxon>
        <taxon>Pseudomonadota</taxon>
        <taxon>Betaproteobacteria</taxon>
        <taxon>Burkholderiales</taxon>
        <taxon>Oxalobacteraceae</taxon>
        <taxon>Herbaspirillum</taxon>
    </lineage>
</organism>
<dbReference type="AlphaFoldDB" id="A0A7V8JTH3"/>
<gene>
    <name evidence="1" type="ORF">GAK35_02753</name>
</gene>
<reference evidence="2" key="1">
    <citation type="journal article" date="2020" name="MBio">
        <title>Horizontal gene transfer to a defensive symbiont with a reduced genome amongst a multipartite beetle microbiome.</title>
        <authorList>
            <person name="Waterworth S.C."/>
            <person name="Florez L.V."/>
            <person name="Rees E.R."/>
            <person name="Hertweck C."/>
            <person name="Kaltenpoth M."/>
            <person name="Kwan J.C."/>
        </authorList>
    </citation>
    <scope>NUCLEOTIDE SEQUENCE [LARGE SCALE GENOMIC DNA]</scope>
</reference>
<accession>A0A7V8JTH3</accession>
<dbReference type="Proteomes" id="UP000462435">
    <property type="component" value="Unassembled WGS sequence"/>
</dbReference>
<evidence type="ECO:0000313" key="2">
    <source>
        <dbReference type="Proteomes" id="UP000462435"/>
    </source>
</evidence>
<proteinExistence type="predicted"/>
<dbReference type="EMBL" id="WNDX01000085">
    <property type="protein sequence ID" value="KAF1042380.1"/>
    <property type="molecule type" value="Genomic_DNA"/>
</dbReference>
<evidence type="ECO:0000313" key="1">
    <source>
        <dbReference type="EMBL" id="KAF1042380.1"/>
    </source>
</evidence>
<protein>
    <submittedName>
        <fullName evidence="1">Uncharacterized protein</fullName>
    </submittedName>
</protein>
<sequence>MTSEAPLDLLVALVGRRPGLRKQQLCDALDLPDETVTNLLANALLGGRITSKDTPSRNGLVLPEYHAIPPGALNWGSTLIDAAPATSTKTDAAPMQAAPTADQSPMGCPRPARTMSREAEAIGFLEKHGPATALQLREAMGIKDYRSVRSFLGRAIDDGRVLVLDDVYSLGAHGGELVNACSSSVGDHVAHLASPPSAVSPLGGAGELGVKDNQVQDLPLTWSIFADGQVGIFIKQGTALQQLLFLSQADVVGLYSFLSQTKPVWNLLQPKEPV</sequence>
<comment type="caution">
    <text evidence="1">The sequence shown here is derived from an EMBL/GenBank/DDBJ whole genome shotgun (WGS) entry which is preliminary data.</text>
</comment>